<gene>
    <name evidence="4" type="ORF">SAMN05446037_103144</name>
</gene>
<dbReference type="InterPro" id="IPR015424">
    <property type="entry name" value="PyrdxlP-dep_Trfase"/>
</dbReference>
<protein>
    <submittedName>
        <fullName evidence="4">Cys/Met metabolism PLP-dependent enzyme</fullName>
    </submittedName>
</protein>
<dbReference type="SUPFAM" id="SSF53383">
    <property type="entry name" value="PLP-dependent transferases"/>
    <property type="match status" value="1"/>
</dbReference>
<evidence type="ECO:0000256" key="3">
    <source>
        <dbReference type="RuleBase" id="RU362118"/>
    </source>
</evidence>
<organism evidence="4 5">
    <name type="scientific">Anaerovirgula multivorans</name>
    <dbReference type="NCBI Taxonomy" id="312168"/>
    <lineage>
        <taxon>Bacteria</taxon>
        <taxon>Bacillati</taxon>
        <taxon>Bacillota</taxon>
        <taxon>Clostridia</taxon>
        <taxon>Peptostreptococcales</taxon>
        <taxon>Natronincolaceae</taxon>
        <taxon>Anaerovirgula</taxon>
    </lineage>
</organism>
<dbReference type="RefSeq" id="WP_089284784.1">
    <property type="nucleotide sequence ID" value="NZ_FZOJ01000031.1"/>
</dbReference>
<sequence length="41" mass="4706">MNNTLEEKEQMGVYEDLVRISVGIEDPKDILEDIEQALKSL</sequence>
<evidence type="ECO:0000256" key="2">
    <source>
        <dbReference type="ARBA" id="ARBA00022898"/>
    </source>
</evidence>
<dbReference type="Proteomes" id="UP000198304">
    <property type="component" value="Unassembled WGS sequence"/>
</dbReference>
<comment type="cofactor">
    <cofactor evidence="1 3">
        <name>pyridoxal 5'-phosphate</name>
        <dbReference type="ChEBI" id="CHEBI:597326"/>
    </cofactor>
</comment>
<reference evidence="4 5" key="1">
    <citation type="submission" date="2017-06" db="EMBL/GenBank/DDBJ databases">
        <authorList>
            <person name="Kim H.J."/>
            <person name="Triplett B.A."/>
        </authorList>
    </citation>
    <scope>NUCLEOTIDE SEQUENCE [LARGE SCALE GENOMIC DNA]</scope>
    <source>
        <strain evidence="4 5">SCA</strain>
    </source>
</reference>
<dbReference type="InterPro" id="IPR015422">
    <property type="entry name" value="PyrdxlP-dep_Trfase_small"/>
</dbReference>
<evidence type="ECO:0000256" key="1">
    <source>
        <dbReference type="ARBA" id="ARBA00001933"/>
    </source>
</evidence>
<dbReference type="EMBL" id="FZOJ01000031">
    <property type="protein sequence ID" value="SNS98326.1"/>
    <property type="molecule type" value="Genomic_DNA"/>
</dbReference>
<keyword evidence="2 3" id="KW-0663">Pyridoxal phosphate</keyword>
<accession>A0A239IX32</accession>
<dbReference type="GO" id="GO:0030170">
    <property type="term" value="F:pyridoxal phosphate binding"/>
    <property type="evidence" value="ECO:0007669"/>
    <property type="project" value="InterPro"/>
</dbReference>
<evidence type="ECO:0000313" key="4">
    <source>
        <dbReference type="EMBL" id="SNS98326.1"/>
    </source>
</evidence>
<dbReference type="Pfam" id="PF01053">
    <property type="entry name" value="Cys_Met_Meta_PP"/>
    <property type="match status" value="1"/>
</dbReference>
<dbReference type="Gene3D" id="3.90.1150.10">
    <property type="entry name" value="Aspartate Aminotransferase, domain 1"/>
    <property type="match status" value="1"/>
</dbReference>
<dbReference type="AlphaFoldDB" id="A0A239IX32"/>
<dbReference type="InterPro" id="IPR000277">
    <property type="entry name" value="Cys/Met-Metab_PyrdxlP-dep_enz"/>
</dbReference>
<name>A0A239IX32_9FIRM</name>
<evidence type="ECO:0000313" key="5">
    <source>
        <dbReference type="Proteomes" id="UP000198304"/>
    </source>
</evidence>
<comment type="similarity">
    <text evidence="3">Belongs to the trans-sulfuration enzymes family.</text>
</comment>
<proteinExistence type="inferred from homology"/>
<dbReference type="GO" id="GO:0019346">
    <property type="term" value="P:transsulfuration"/>
    <property type="evidence" value="ECO:0007669"/>
    <property type="project" value="InterPro"/>
</dbReference>
<keyword evidence="5" id="KW-1185">Reference proteome</keyword>
<dbReference type="OrthoDB" id="9805807at2"/>